<proteinExistence type="predicted"/>
<dbReference type="AlphaFoldDB" id="A0AA35JSL1"/>
<evidence type="ECO:0000313" key="2">
    <source>
        <dbReference type="Proteomes" id="UP001178461"/>
    </source>
</evidence>
<feature type="non-terminal residue" evidence="1">
    <location>
        <position position="1"/>
    </location>
</feature>
<reference evidence="1" key="1">
    <citation type="submission" date="2022-12" db="EMBL/GenBank/DDBJ databases">
        <authorList>
            <person name="Alioto T."/>
            <person name="Alioto T."/>
            <person name="Gomez Garrido J."/>
        </authorList>
    </citation>
    <scope>NUCLEOTIDE SEQUENCE</scope>
</reference>
<evidence type="ECO:0000313" key="1">
    <source>
        <dbReference type="EMBL" id="CAI5764509.1"/>
    </source>
</evidence>
<protein>
    <submittedName>
        <fullName evidence="1">Uncharacterized protein</fullName>
    </submittedName>
</protein>
<keyword evidence="2" id="KW-1185">Reference proteome</keyword>
<dbReference type="EMBL" id="OX395126">
    <property type="protein sequence ID" value="CAI5764509.1"/>
    <property type="molecule type" value="Genomic_DNA"/>
</dbReference>
<organism evidence="1 2">
    <name type="scientific">Podarcis lilfordi</name>
    <name type="common">Lilford's wall lizard</name>
    <dbReference type="NCBI Taxonomy" id="74358"/>
    <lineage>
        <taxon>Eukaryota</taxon>
        <taxon>Metazoa</taxon>
        <taxon>Chordata</taxon>
        <taxon>Craniata</taxon>
        <taxon>Vertebrata</taxon>
        <taxon>Euteleostomi</taxon>
        <taxon>Lepidosauria</taxon>
        <taxon>Squamata</taxon>
        <taxon>Bifurcata</taxon>
        <taxon>Unidentata</taxon>
        <taxon>Episquamata</taxon>
        <taxon>Laterata</taxon>
        <taxon>Lacertibaenia</taxon>
        <taxon>Lacertidae</taxon>
        <taxon>Podarcis</taxon>
    </lineage>
</organism>
<gene>
    <name evidence="1" type="ORF">PODLI_1B042706</name>
</gene>
<dbReference type="Proteomes" id="UP001178461">
    <property type="component" value="Chromosome 1"/>
</dbReference>
<accession>A0AA35JSL1</accession>
<name>A0AA35JSL1_9SAUR</name>
<sequence>AACEYVHRCFNFLNIGGQDGEEEDAQNANVKCQGPIRLILERVEGPQHLAGGSRNI</sequence>